<dbReference type="SUPFAM" id="SSF51658">
    <property type="entry name" value="Xylose isomerase-like"/>
    <property type="match status" value="1"/>
</dbReference>
<protein>
    <recommendedName>
        <fullName evidence="3">DUF692 domain-containing protein</fullName>
    </recommendedName>
</protein>
<reference evidence="1 2" key="1">
    <citation type="submission" date="2016-10" db="EMBL/GenBank/DDBJ databases">
        <title>Pseudoalteromonas amylolytica sp. nov., isolated from the surface seawater.</title>
        <authorList>
            <person name="Wu Y.-H."/>
            <person name="Cheng H."/>
            <person name="Jin X.-B."/>
            <person name="Wang C.-S."/>
            <person name="Xu X.-W."/>
        </authorList>
    </citation>
    <scope>NUCLEOTIDE SEQUENCE [LARGE SCALE GENOMIC DNA]</scope>
    <source>
        <strain evidence="1 2">JCM 12483</strain>
    </source>
</reference>
<evidence type="ECO:0008006" key="3">
    <source>
        <dbReference type="Google" id="ProtNLM"/>
    </source>
</evidence>
<dbReference type="PANTHER" id="PTHR42194:SF1">
    <property type="entry name" value="UPF0276 PROTEIN HI_1600"/>
    <property type="match status" value="1"/>
</dbReference>
<comment type="caution">
    <text evidence="1">The sequence shown here is derived from an EMBL/GenBank/DDBJ whole genome shotgun (WGS) entry which is preliminary data.</text>
</comment>
<evidence type="ECO:0000313" key="1">
    <source>
        <dbReference type="EMBL" id="OHU96989.1"/>
    </source>
</evidence>
<dbReference type="NCBIfam" id="NF003818">
    <property type="entry name" value="PRK05409.1"/>
    <property type="match status" value="1"/>
</dbReference>
<dbReference type="InterPro" id="IPR007801">
    <property type="entry name" value="MbnB/TglH/ChrH"/>
</dbReference>
<name>A0A1S1NC74_9GAMM</name>
<dbReference type="Proteomes" id="UP000180253">
    <property type="component" value="Unassembled WGS sequence"/>
</dbReference>
<evidence type="ECO:0000313" key="2">
    <source>
        <dbReference type="Proteomes" id="UP000180253"/>
    </source>
</evidence>
<dbReference type="EMBL" id="MNAN01000025">
    <property type="protein sequence ID" value="OHU96989.1"/>
    <property type="molecule type" value="Genomic_DNA"/>
</dbReference>
<accession>A0A1S1NC74</accession>
<sequence>MSKAIESLPFLGAGLGYRYQIHDDILANESEIDFLEIITEKYIGAPARTIDSLAEMAEKFTIIPHGVSLSVGSARKVSKTFLSNVKEVVDILNAPYYSDHLATTECPGIDLGHLSPIQYSEVTLKYTIDNINMVQDTLGIPFVIENITKTLEIPGSTMSEEEFLHQLVDKTGCGMLLDVTNLYTNSVNFGFDALERAKQLPLNTVVQAHLAGGIWHHGKLIDSHSEAIPNQVWQLFERLIPFMPIKGALIERDDNYPDFNELLSEVRMSKDLLNTITPR</sequence>
<keyword evidence="2" id="KW-1185">Reference proteome</keyword>
<proteinExistence type="predicted"/>
<dbReference type="Pfam" id="PF05114">
    <property type="entry name" value="MbnB_TglH_ChrH"/>
    <property type="match status" value="1"/>
</dbReference>
<organism evidence="1 2">
    <name type="scientific">Pseudoalteromonas byunsanensis</name>
    <dbReference type="NCBI Taxonomy" id="327939"/>
    <lineage>
        <taxon>Bacteria</taxon>
        <taxon>Pseudomonadati</taxon>
        <taxon>Pseudomonadota</taxon>
        <taxon>Gammaproteobacteria</taxon>
        <taxon>Alteromonadales</taxon>
        <taxon>Pseudoalteromonadaceae</taxon>
        <taxon>Pseudoalteromonas</taxon>
    </lineage>
</organism>
<dbReference type="PANTHER" id="PTHR42194">
    <property type="entry name" value="UPF0276 PROTEIN HI_1600"/>
    <property type="match status" value="1"/>
</dbReference>
<dbReference type="AlphaFoldDB" id="A0A1S1NC74"/>
<dbReference type="Gene3D" id="3.20.20.150">
    <property type="entry name" value="Divalent-metal-dependent TIM barrel enzymes"/>
    <property type="match status" value="1"/>
</dbReference>
<dbReference type="STRING" id="327939.BIW53_03510"/>
<gene>
    <name evidence="1" type="ORF">BIW53_03510</name>
</gene>
<dbReference type="InterPro" id="IPR036237">
    <property type="entry name" value="Xyl_isomerase-like_sf"/>
</dbReference>